<dbReference type="GO" id="GO:0005634">
    <property type="term" value="C:nucleus"/>
    <property type="evidence" value="ECO:0007669"/>
    <property type="project" value="UniProtKB-ARBA"/>
</dbReference>
<evidence type="ECO:0000256" key="11">
    <source>
        <dbReference type="ARBA" id="ARBA00056666"/>
    </source>
</evidence>
<organism evidence="13 14">
    <name type="scientific">Dictyostelium firmibasis</name>
    <dbReference type="NCBI Taxonomy" id="79012"/>
    <lineage>
        <taxon>Eukaryota</taxon>
        <taxon>Amoebozoa</taxon>
        <taxon>Evosea</taxon>
        <taxon>Eumycetozoa</taxon>
        <taxon>Dictyostelia</taxon>
        <taxon>Dictyosteliales</taxon>
        <taxon>Dictyosteliaceae</taxon>
        <taxon>Dictyostelium</taxon>
    </lineage>
</organism>
<evidence type="ECO:0000256" key="4">
    <source>
        <dbReference type="ARBA" id="ARBA00022618"/>
    </source>
</evidence>
<dbReference type="CDD" id="cd00051">
    <property type="entry name" value="EFh"/>
    <property type="match status" value="1"/>
</dbReference>
<dbReference type="AlphaFoldDB" id="A0AAN7U7K5"/>
<dbReference type="InterPro" id="IPR050230">
    <property type="entry name" value="CALM/Myosin/TropC-like"/>
</dbReference>
<dbReference type="GO" id="GO:0016460">
    <property type="term" value="C:myosin II complex"/>
    <property type="evidence" value="ECO:0007669"/>
    <property type="project" value="TreeGrafter"/>
</dbReference>
<dbReference type="GO" id="GO:0005509">
    <property type="term" value="F:calcium ion binding"/>
    <property type="evidence" value="ECO:0007669"/>
    <property type="project" value="InterPro"/>
</dbReference>
<dbReference type="PANTHER" id="PTHR23048:SF59">
    <property type="entry name" value="EF-HAND SUPERFAMILY PROTEIN"/>
    <property type="match status" value="1"/>
</dbReference>
<evidence type="ECO:0000256" key="3">
    <source>
        <dbReference type="ARBA" id="ARBA00022490"/>
    </source>
</evidence>
<dbReference type="PANTHER" id="PTHR23048">
    <property type="entry name" value="MYOSIN LIGHT CHAIN 1, 3"/>
    <property type="match status" value="1"/>
</dbReference>
<protein>
    <recommendedName>
        <fullName evidence="12">EF-hand domain-containing protein</fullName>
    </recommendedName>
</protein>
<accession>A0AAN7U7K5</accession>
<feature type="domain" description="EF-hand" evidence="12">
    <location>
        <begin position="116"/>
        <end position="151"/>
    </location>
</feature>
<dbReference type="FunFam" id="1.10.238.10:FF:000362">
    <property type="entry name" value="Centrin-4"/>
    <property type="match status" value="1"/>
</dbReference>
<dbReference type="Proteomes" id="UP001344447">
    <property type="component" value="Unassembled WGS sequence"/>
</dbReference>
<keyword evidence="7" id="KW-0498">Mitosis</keyword>
<dbReference type="GO" id="GO:0005813">
    <property type="term" value="C:centrosome"/>
    <property type="evidence" value="ECO:0007669"/>
    <property type="project" value="UniProtKB-SubCell"/>
</dbReference>
<feature type="domain" description="EF-hand" evidence="12">
    <location>
        <begin position="12"/>
        <end position="46"/>
    </location>
</feature>
<keyword evidence="9" id="KW-0206">Cytoskeleton</keyword>
<evidence type="ECO:0000256" key="5">
    <source>
        <dbReference type="ARBA" id="ARBA00022723"/>
    </source>
</evidence>
<dbReference type="SUPFAM" id="SSF47473">
    <property type="entry name" value="EF-hand"/>
    <property type="match status" value="1"/>
</dbReference>
<keyword evidence="3" id="KW-0963">Cytoplasm</keyword>
<dbReference type="EMBL" id="JAVFKY010000001">
    <property type="protein sequence ID" value="KAK5582715.1"/>
    <property type="molecule type" value="Genomic_DNA"/>
</dbReference>
<evidence type="ECO:0000256" key="10">
    <source>
        <dbReference type="ARBA" id="ARBA00023306"/>
    </source>
</evidence>
<keyword evidence="6" id="KW-0677">Repeat</keyword>
<evidence type="ECO:0000256" key="1">
    <source>
        <dbReference type="ARBA" id="ARBA00004300"/>
    </source>
</evidence>
<dbReference type="SMART" id="SM00054">
    <property type="entry name" value="EFh"/>
    <property type="match status" value="3"/>
</dbReference>
<keyword evidence="10" id="KW-0131">Cell cycle</keyword>
<reference evidence="13 14" key="1">
    <citation type="submission" date="2023-11" db="EMBL/GenBank/DDBJ databases">
        <title>Dfirmibasis_genome.</title>
        <authorList>
            <person name="Edelbroek B."/>
            <person name="Kjellin J."/>
            <person name="Jerlstrom-Hultqvist J."/>
            <person name="Soderbom F."/>
        </authorList>
    </citation>
    <scope>NUCLEOTIDE SEQUENCE [LARGE SCALE GENOMIC DNA]</scope>
    <source>
        <strain evidence="13 14">TNS-C-14</strain>
    </source>
</reference>
<evidence type="ECO:0000256" key="7">
    <source>
        <dbReference type="ARBA" id="ARBA00022776"/>
    </source>
</evidence>
<dbReference type="InterPro" id="IPR002048">
    <property type="entry name" value="EF_hand_dom"/>
</dbReference>
<dbReference type="FunFam" id="1.10.238.10:FF:000650">
    <property type="entry name" value="Centrin-B"/>
    <property type="match status" value="1"/>
</dbReference>
<evidence type="ECO:0000256" key="6">
    <source>
        <dbReference type="ARBA" id="ARBA00022737"/>
    </source>
</evidence>
<evidence type="ECO:0000259" key="12">
    <source>
        <dbReference type="PROSITE" id="PS50222"/>
    </source>
</evidence>
<comment type="subcellular location">
    <subcellularLocation>
        <location evidence="1">Cytoplasm</location>
        <location evidence="1">Cytoskeleton</location>
        <location evidence="1">Microtubule organizing center</location>
        <location evidence="1">Centrosome</location>
    </subcellularLocation>
</comment>
<dbReference type="Pfam" id="PF13499">
    <property type="entry name" value="EF-hand_7"/>
    <property type="match status" value="1"/>
</dbReference>
<feature type="domain" description="EF-hand" evidence="12">
    <location>
        <begin position="80"/>
        <end position="115"/>
    </location>
</feature>
<name>A0AAN7U7K5_9MYCE</name>
<comment type="function">
    <text evidence="11">Plays a fundamental role in microtubule-organizing center structure and function.</text>
</comment>
<dbReference type="Gene3D" id="1.10.238.10">
    <property type="entry name" value="EF-hand"/>
    <property type="match status" value="2"/>
</dbReference>
<evidence type="ECO:0000256" key="9">
    <source>
        <dbReference type="ARBA" id="ARBA00023212"/>
    </source>
</evidence>
<dbReference type="InterPro" id="IPR018247">
    <property type="entry name" value="EF_Hand_1_Ca_BS"/>
</dbReference>
<comment type="caution">
    <text evidence="13">The sequence shown here is derived from an EMBL/GenBank/DDBJ whole genome shotgun (WGS) entry which is preliminary data.</text>
</comment>
<dbReference type="InterPro" id="IPR011992">
    <property type="entry name" value="EF-hand-dom_pair"/>
</dbReference>
<dbReference type="PROSITE" id="PS50222">
    <property type="entry name" value="EF_HAND_2"/>
    <property type="match status" value="3"/>
</dbReference>
<evidence type="ECO:0000313" key="13">
    <source>
        <dbReference type="EMBL" id="KAK5582715.1"/>
    </source>
</evidence>
<evidence type="ECO:0000256" key="8">
    <source>
        <dbReference type="ARBA" id="ARBA00022837"/>
    </source>
</evidence>
<comment type="similarity">
    <text evidence="2">Belongs to the centrin family.</text>
</comment>
<keyword evidence="4" id="KW-0132">Cell division</keyword>
<sequence length="151" mass="17183">MTKSNTNKLTDDQVSEIKESFDMFKSGNGKMDYEQIKYAFRALGVEPTEETLESTKKKGQKSMTYNTFFDIVSPFIPKRDSMSTLEQAFKLFDRDESGTITFQDLKSVAINIGEECSDKDLYDMIEFADIDGDGVINKSEFISLMTTKKVL</sequence>
<proteinExistence type="inferred from homology"/>
<dbReference type="GO" id="GO:0051301">
    <property type="term" value="P:cell division"/>
    <property type="evidence" value="ECO:0007669"/>
    <property type="project" value="UniProtKB-KW"/>
</dbReference>
<keyword evidence="14" id="KW-1185">Reference proteome</keyword>
<evidence type="ECO:0000256" key="2">
    <source>
        <dbReference type="ARBA" id="ARBA00005253"/>
    </source>
</evidence>
<dbReference type="PROSITE" id="PS00018">
    <property type="entry name" value="EF_HAND_1"/>
    <property type="match status" value="2"/>
</dbReference>
<keyword evidence="8" id="KW-0106">Calcium</keyword>
<keyword evidence="5" id="KW-0479">Metal-binding</keyword>
<gene>
    <name evidence="13" type="ORF">RB653_004300</name>
</gene>
<evidence type="ECO:0000313" key="14">
    <source>
        <dbReference type="Proteomes" id="UP001344447"/>
    </source>
</evidence>